<proteinExistence type="predicted"/>
<dbReference type="Gene3D" id="3.40.50.11460">
    <property type="match status" value="1"/>
</dbReference>
<feature type="domain" description="Polyketide synthase extender module SpnB-like Rossmann fold" evidence="1">
    <location>
        <begin position="7"/>
        <end position="101"/>
    </location>
</feature>
<dbReference type="InterPro" id="IPR036291">
    <property type="entry name" value="NAD(P)-bd_dom_sf"/>
</dbReference>
<evidence type="ECO:0000313" key="2">
    <source>
        <dbReference type="EMBL" id="MBM0279023.1"/>
    </source>
</evidence>
<comment type="caution">
    <text evidence="2">The sequence shown here is derived from an EMBL/GenBank/DDBJ whole genome shotgun (WGS) entry which is preliminary data.</text>
</comment>
<evidence type="ECO:0000259" key="1">
    <source>
        <dbReference type="Pfam" id="PF22953"/>
    </source>
</evidence>
<evidence type="ECO:0000313" key="3">
    <source>
        <dbReference type="Proteomes" id="UP000622245"/>
    </source>
</evidence>
<accession>A0ABS1YNJ8</accession>
<name>A0ABS1YNJ8_9ACTN</name>
<dbReference type="EMBL" id="JAEVHL010000229">
    <property type="protein sequence ID" value="MBM0279023.1"/>
    <property type="molecule type" value="Genomic_DNA"/>
</dbReference>
<keyword evidence="3" id="KW-1185">Reference proteome</keyword>
<dbReference type="Proteomes" id="UP000622245">
    <property type="component" value="Unassembled WGS sequence"/>
</dbReference>
<sequence>MAVHHVDDVREALDIAQREPGARLAFVTRDALAARAGDLVGGLDAAPVWGLLRAAQAEQPGRFVLADLDAGDAPGPLDRLLAATGEDQFAIRDGIVLVPRLTAMRADAAGQRRGTRTAPS</sequence>
<dbReference type="InterPro" id="IPR055123">
    <property type="entry name" value="SpnB-like_Rossmann"/>
</dbReference>
<gene>
    <name evidence="2" type="ORF">JM949_28985</name>
</gene>
<dbReference type="Pfam" id="PF22953">
    <property type="entry name" value="SpnB_Rossmann"/>
    <property type="match status" value="1"/>
</dbReference>
<dbReference type="RefSeq" id="WP_203151346.1">
    <property type="nucleotide sequence ID" value="NZ_JAEVHL010000229.1"/>
</dbReference>
<dbReference type="SUPFAM" id="SSF51735">
    <property type="entry name" value="NAD(P)-binding Rossmann-fold domains"/>
    <property type="match status" value="1"/>
</dbReference>
<protein>
    <recommendedName>
        <fullName evidence="1">Polyketide synthase extender module SpnB-like Rossmann fold domain-containing protein</fullName>
    </recommendedName>
</protein>
<organism evidence="2 3">
    <name type="scientific">Micromonospora tarensis</name>
    <dbReference type="NCBI Taxonomy" id="2806100"/>
    <lineage>
        <taxon>Bacteria</taxon>
        <taxon>Bacillati</taxon>
        <taxon>Actinomycetota</taxon>
        <taxon>Actinomycetes</taxon>
        <taxon>Micromonosporales</taxon>
        <taxon>Micromonosporaceae</taxon>
        <taxon>Micromonospora</taxon>
    </lineage>
</organism>
<reference evidence="2 3" key="1">
    <citation type="submission" date="2021-01" db="EMBL/GenBank/DDBJ databases">
        <title>Draft genome sequence of Micromonospora sp. strain STR1s_6.</title>
        <authorList>
            <person name="Karlyshev A."/>
            <person name="Jawad R."/>
        </authorList>
    </citation>
    <scope>NUCLEOTIDE SEQUENCE [LARGE SCALE GENOMIC DNA]</scope>
    <source>
        <strain evidence="2 3">STR1S-6</strain>
    </source>
</reference>